<accession>A0A1M5HAZ6</accession>
<feature type="transmembrane region" description="Helical" evidence="1">
    <location>
        <begin position="28"/>
        <end position="46"/>
    </location>
</feature>
<keyword evidence="1" id="KW-0472">Membrane</keyword>
<dbReference type="STRING" id="634436.SAMN05216361_1388"/>
<name>A0A1M5HAZ6_9ALTE</name>
<evidence type="ECO:0000313" key="2">
    <source>
        <dbReference type="EMBL" id="SHG13121.1"/>
    </source>
</evidence>
<organism evidence="2 3">
    <name type="scientific">Marisediminitalea aggregata</name>
    <dbReference type="NCBI Taxonomy" id="634436"/>
    <lineage>
        <taxon>Bacteria</taxon>
        <taxon>Pseudomonadati</taxon>
        <taxon>Pseudomonadota</taxon>
        <taxon>Gammaproteobacteria</taxon>
        <taxon>Alteromonadales</taxon>
        <taxon>Alteromonadaceae</taxon>
        <taxon>Marisediminitalea</taxon>
    </lineage>
</organism>
<evidence type="ECO:0000256" key="1">
    <source>
        <dbReference type="SAM" id="Phobius"/>
    </source>
</evidence>
<dbReference type="RefSeq" id="WP_084526272.1">
    <property type="nucleotide sequence ID" value="NZ_FQWD01000002.1"/>
</dbReference>
<feature type="transmembrane region" description="Helical" evidence="1">
    <location>
        <begin position="58"/>
        <end position="77"/>
    </location>
</feature>
<protein>
    <submittedName>
        <fullName evidence="2">Uncharacterized protein</fullName>
    </submittedName>
</protein>
<keyword evidence="1" id="KW-1133">Transmembrane helix</keyword>
<dbReference type="InterPro" id="IPR047700">
    <property type="entry name" value="NrtS-like"/>
</dbReference>
<dbReference type="EMBL" id="FQWD01000002">
    <property type="protein sequence ID" value="SHG13121.1"/>
    <property type="molecule type" value="Genomic_DNA"/>
</dbReference>
<reference evidence="3" key="1">
    <citation type="submission" date="2016-11" db="EMBL/GenBank/DDBJ databases">
        <authorList>
            <person name="Varghese N."/>
            <person name="Submissions S."/>
        </authorList>
    </citation>
    <scope>NUCLEOTIDE SEQUENCE [LARGE SCALE GENOMIC DNA]</scope>
    <source>
        <strain evidence="3">CGMCC 1.8995</strain>
    </source>
</reference>
<keyword evidence="3" id="KW-1185">Reference proteome</keyword>
<gene>
    <name evidence="2" type="ORF">SAMN05216361_1388</name>
</gene>
<keyword evidence="1" id="KW-0812">Transmembrane</keyword>
<proteinExistence type="predicted"/>
<sequence>MTENRPIAEEMQLPPSCNKQARKFSPALLVEAAKTASVVGTVLMLINQFEAFEGTMAINVTKAVLIYCVPFCVYLYGSLKVRD</sequence>
<dbReference type="AlphaFoldDB" id="A0A1M5HAZ6"/>
<evidence type="ECO:0000313" key="3">
    <source>
        <dbReference type="Proteomes" id="UP000184520"/>
    </source>
</evidence>
<dbReference type="Proteomes" id="UP000184520">
    <property type="component" value="Unassembled WGS sequence"/>
</dbReference>
<dbReference type="OrthoDB" id="282896at2"/>
<dbReference type="NCBIfam" id="NF038050">
    <property type="entry name" value="NrtS"/>
    <property type="match status" value="1"/>
</dbReference>